<protein>
    <submittedName>
        <fullName evidence="1">RNA-binding protein</fullName>
    </submittedName>
</protein>
<accession>A0AC61DDH9</accession>
<dbReference type="EMBL" id="PEDL01000005">
    <property type="protein sequence ID" value="PHV71118.1"/>
    <property type="molecule type" value="Genomic_DNA"/>
</dbReference>
<name>A0AC61DDH9_9FIRM</name>
<organism evidence="1 2">
    <name type="scientific">Sporanaerobium hydrogeniformans</name>
    <dbReference type="NCBI Taxonomy" id="3072179"/>
    <lineage>
        <taxon>Bacteria</taxon>
        <taxon>Bacillati</taxon>
        <taxon>Bacillota</taxon>
        <taxon>Clostridia</taxon>
        <taxon>Lachnospirales</taxon>
        <taxon>Lachnospiraceae</taxon>
        <taxon>Sporanaerobium</taxon>
    </lineage>
</organism>
<evidence type="ECO:0000313" key="1">
    <source>
        <dbReference type="EMBL" id="PHV71118.1"/>
    </source>
</evidence>
<reference evidence="1" key="1">
    <citation type="submission" date="2017-10" db="EMBL/GenBank/DDBJ databases">
        <title>Genome sequence of cellulolytic Lachnospiraceae bacterium XHS1971 isolated from hotspring sediment.</title>
        <authorList>
            <person name="Vasudevan G."/>
            <person name="Joshi A.J."/>
            <person name="Hivarkar S."/>
            <person name="Lanjekar V.B."/>
            <person name="Dhakephalkar P.K."/>
            <person name="Dagar S."/>
        </authorList>
    </citation>
    <scope>NUCLEOTIDE SEQUENCE</scope>
    <source>
        <strain evidence="1">XHS1971</strain>
    </source>
</reference>
<gene>
    <name evidence="1" type="ORF">CS063_07240</name>
</gene>
<proteinExistence type="predicted"/>
<keyword evidence="2" id="KW-1185">Reference proteome</keyword>
<dbReference type="Proteomes" id="UP000224460">
    <property type="component" value="Unassembled WGS sequence"/>
</dbReference>
<evidence type="ECO:0000313" key="2">
    <source>
        <dbReference type="Proteomes" id="UP000224460"/>
    </source>
</evidence>
<sequence>MKSLLQTIAKELVDYPDKVTVSQKEEEDKIILELKVAPEDMGKIIGKQGRIAKSIRTIIKAASLDVTKKVVVDIVE</sequence>
<comment type="caution">
    <text evidence="1">The sequence shown here is derived from an EMBL/GenBank/DDBJ whole genome shotgun (WGS) entry which is preliminary data.</text>
</comment>